<gene>
    <name evidence="1" type="ORF">HCEG_00548</name>
</gene>
<sequence length="146" mass="16638">MSSDCKPRFPKSISDAIHKRFFINAQNGTDYTTSDQAFATVRIRTPESPSGPKEWNKENAICQLGHIFPFVLLGIILGHSIRISHDVHTNEYLVVYVPSRQLLRRTAIAPASKFTLKTVSHYSCVQRMWELKQGARQQTQPTRHGM</sequence>
<accession>F0U4T2</accession>
<dbReference type="Proteomes" id="UP000008142">
    <property type="component" value="Unassembled WGS sequence"/>
</dbReference>
<name>F0U4T2_AJEC8</name>
<evidence type="ECO:0000313" key="2">
    <source>
        <dbReference type="Proteomes" id="UP000008142"/>
    </source>
</evidence>
<dbReference type="HOGENOM" id="CLU_1776908_0_0_1"/>
<dbReference type="AlphaFoldDB" id="F0U4T2"/>
<organism evidence="2">
    <name type="scientific">Ajellomyces capsulatus (strain H88)</name>
    <name type="common">Darling's disease fungus</name>
    <name type="synonym">Histoplasma capsulatum</name>
    <dbReference type="NCBI Taxonomy" id="544711"/>
    <lineage>
        <taxon>Eukaryota</taxon>
        <taxon>Fungi</taxon>
        <taxon>Dikarya</taxon>
        <taxon>Ascomycota</taxon>
        <taxon>Pezizomycotina</taxon>
        <taxon>Eurotiomycetes</taxon>
        <taxon>Eurotiomycetidae</taxon>
        <taxon>Onygenales</taxon>
        <taxon>Ajellomycetaceae</taxon>
        <taxon>Histoplasma</taxon>
    </lineage>
</organism>
<proteinExistence type="predicted"/>
<reference evidence="2" key="1">
    <citation type="submission" date="2008-07" db="EMBL/GenBank/DDBJ databases">
        <title>Annotation of Ajellomyces capsulatus strain H88.</title>
        <authorList>
            <person name="Champion M."/>
            <person name="Cuomo C."/>
            <person name="Ma L.-J."/>
            <person name="Henn M.R."/>
            <person name="Sil A."/>
            <person name="Goldman B."/>
            <person name="Young S.K."/>
            <person name="Kodira C.D."/>
            <person name="Zeng Q."/>
            <person name="Koehrsen M."/>
            <person name="Alvarado L."/>
            <person name="Berlin A."/>
            <person name="Borenstein D."/>
            <person name="Chen Z."/>
            <person name="Engels R."/>
            <person name="Freedman E."/>
            <person name="Gellesch M."/>
            <person name="Goldberg J."/>
            <person name="Griggs A."/>
            <person name="Gujja S."/>
            <person name="Heiman D."/>
            <person name="Hepburn T."/>
            <person name="Howarth C."/>
            <person name="Jen D."/>
            <person name="Larson L."/>
            <person name="Lewis B."/>
            <person name="Mehta T."/>
            <person name="Park D."/>
            <person name="Pearson M."/>
            <person name="Roberts A."/>
            <person name="Saif S."/>
            <person name="Shea T."/>
            <person name="Shenoy N."/>
            <person name="Sisk P."/>
            <person name="Stolte C."/>
            <person name="Sykes S."/>
            <person name="Walk T."/>
            <person name="White J."/>
            <person name="Yandava C."/>
            <person name="Klein B."/>
            <person name="McEwen J.G."/>
            <person name="Puccia R."/>
            <person name="Goldman G.H."/>
            <person name="Felipe M.S."/>
            <person name="Nino-Vega G."/>
            <person name="San-Blas G."/>
            <person name="Taylor J."/>
            <person name="Mendoza L."/>
            <person name="Galagan J."/>
            <person name="Nusbaum C."/>
            <person name="Birren B."/>
        </authorList>
    </citation>
    <scope>NUCLEOTIDE SEQUENCE [LARGE SCALE GENOMIC DNA]</scope>
    <source>
        <strain evidence="2">H88</strain>
    </source>
</reference>
<evidence type="ECO:0000313" key="1">
    <source>
        <dbReference type="EMBL" id="EGC41186.1"/>
    </source>
</evidence>
<dbReference type="EMBL" id="DS990636">
    <property type="protein sequence ID" value="EGC41186.1"/>
    <property type="molecule type" value="Genomic_DNA"/>
</dbReference>
<protein>
    <submittedName>
        <fullName evidence="1">Predicted protein</fullName>
    </submittedName>
</protein>